<dbReference type="Proteomes" id="UP000770785">
    <property type="component" value="Unassembled WGS sequence"/>
</dbReference>
<proteinExistence type="predicted"/>
<protein>
    <submittedName>
        <fullName evidence="1">Cold shock CspA family protein</fullName>
    </submittedName>
</protein>
<gene>
    <name evidence="1" type="ORF">GGR27_001270</name>
</gene>
<dbReference type="SUPFAM" id="SSF50249">
    <property type="entry name" value="Nucleic acid-binding proteins"/>
    <property type="match status" value="1"/>
</dbReference>
<comment type="caution">
    <text evidence="1">The sequence shown here is derived from an EMBL/GenBank/DDBJ whole genome shotgun (WGS) entry which is preliminary data.</text>
</comment>
<dbReference type="Gene3D" id="2.40.50.140">
    <property type="entry name" value="Nucleic acid-binding proteins"/>
    <property type="match status" value="1"/>
</dbReference>
<evidence type="ECO:0000313" key="2">
    <source>
        <dbReference type="Proteomes" id="UP000770785"/>
    </source>
</evidence>
<name>A0ABX0X928_9BACT</name>
<accession>A0ABX0X928</accession>
<reference evidence="1 2" key="1">
    <citation type="submission" date="2020-03" db="EMBL/GenBank/DDBJ databases">
        <title>Genomic Encyclopedia of Type Strains, Phase IV (KMG-IV): sequencing the most valuable type-strain genomes for metagenomic binning, comparative biology and taxonomic classification.</title>
        <authorList>
            <person name="Goeker M."/>
        </authorList>
    </citation>
    <scope>NUCLEOTIDE SEQUENCE [LARGE SCALE GENOMIC DNA]</scope>
    <source>
        <strain evidence="1 2">DSM 105096</strain>
    </source>
</reference>
<keyword evidence="2" id="KW-1185">Reference proteome</keyword>
<dbReference type="EMBL" id="JAATJH010000002">
    <property type="protein sequence ID" value="NJC25771.1"/>
    <property type="molecule type" value="Genomic_DNA"/>
</dbReference>
<dbReference type="RefSeq" id="WP_168036554.1">
    <property type="nucleotide sequence ID" value="NZ_JAATJH010000002.1"/>
</dbReference>
<dbReference type="InterPro" id="IPR012340">
    <property type="entry name" value="NA-bd_OB-fold"/>
</dbReference>
<sequence>MTTLSFGTILFYLEDRNHGYVRLQDTREEFHFRVKNLRYPDPKAGDLVKFRIKRTGQGYVADRIEKAGLA</sequence>
<evidence type="ECO:0000313" key="1">
    <source>
        <dbReference type="EMBL" id="NJC25771.1"/>
    </source>
</evidence>
<organism evidence="1 2">
    <name type="scientific">Neolewinella antarctica</name>
    <dbReference type="NCBI Taxonomy" id="442734"/>
    <lineage>
        <taxon>Bacteria</taxon>
        <taxon>Pseudomonadati</taxon>
        <taxon>Bacteroidota</taxon>
        <taxon>Saprospiria</taxon>
        <taxon>Saprospirales</taxon>
        <taxon>Lewinellaceae</taxon>
        <taxon>Neolewinella</taxon>
    </lineage>
</organism>